<accession>A0A5W7S2H1</accession>
<reference evidence="1" key="1">
    <citation type="submission" date="2018-07" db="EMBL/GenBank/DDBJ databases">
        <authorList>
            <person name="Ashton P.M."/>
            <person name="Dallman T."/>
            <person name="Nair S."/>
            <person name="De Pinna E."/>
            <person name="Peters T."/>
            <person name="Grant K."/>
        </authorList>
    </citation>
    <scope>NUCLEOTIDE SEQUENCE</scope>
    <source>
        <strain evidence="1">242348</strain>
    </source>
</reference>
<dbReference type="AlphaFoldDB" id="A0A5W7S2H1"/>
<organism evidence="1">
    <name type="scientific">Salmonella enterica subsp. enterica serovar Kintambo</name>
    <dbReference type="NCBI Taxonomy" id="1192730"/>
    <lineage>
        <taxon>Bacteria</taxon>
        <taxon>Pseudomonadati</taxon>
        <taxon>Pseudomonadota</taxon>
        <taxon>Gammaproteobacteria</taxon>
        <taxon>Enterobacterales</taxon>
        <taxon>Enterobacteriaceae</taxon>
        <taxon>Salmonella</taxon>
    </lineage>
</organism>
<comment type="caution">
    <text evidence="1">The sequence shown here is derived from an EMBL/GenBank/DDBJ whole genome shotgun (WGS) entry which is preliminary data.</text>
</comment>
<evidence type="ECO:0000313" key="1">
    <source>
        <dbReference type="EMBL" id="EBX8630573.1"/>
    </source>
</evidence>
<dbReference type="EMBL" id="AAHMLI010000052">
    <property type="protein sequence ID" value="EBX8630573.1"/>
    <property type="molecule type" value="Genomic_DNA"/>
</dbReference>
<gene>
    <name evidence="1" type="ORF">DTU03_24210</name>
</gene>
<sequence length="90" mass="10541">MGNRFYDKEYKGRDIEFKSDNFSNGPRSKESLDRMNRQIDKDALGKEAGTANPHWHFEHDPTKADEMKPILDKLKENNIPWTWGKDAPSF</sequence>
<proteinExistence type="predicted"/>
<name>A0A5W7S2H1_SALET</name>
<protein>
    <submittedName>
        <fullName evidence="1">Uncharacterized protein</fullName>
    </submittedName>
</protein>